<dbReference type="PANTHER" id="PTHR46211:SF14">
    <property type="entry name" value="GLYCEROPHOSPHODIESTER PHOSPHODIESTERASE"/>
    <property type="match status" value="1"/>
</dbReference>
<proteinExistence type="predicted"/>
<dbReference type="AlphaFoldDB" id="A0A382I4G7"/>
<feature type="domain" description="GP-PDE" evidence="1">
    <location>
        <begin position="37"/>
        <end position="250"/>
    </location>
</feature>
<sequence>MKQFLIIICGMYFFLYALGFIIPQKTTHPILQHLSKPVTIAHQGGNKVYPDESLLAFTNAVDMGIQVLEVDIHRTRDGVLVINHDETINRLTDGSGLIREMSWSGLQQVDGAYNWSPDGLTYPYRGKGVKILPLTAIFDSFPQQVYDIEIKQHDPPLENDLCDLLRQYGIASDQVIVASFSDETLTRFQHTCPEVATSLPVNKGTILYLLSRVGLERLLGLDAVVAQLPRSFSTKLGQLELDRRYINAFA</sequence>
<dbReference type="PANTHER" id="PTHR46211">
    <property type="entry name" value="GLYCEROPHOSPHORYL DIESTER PHOSPHODIESTERASE"/>
    <property type="match status" value="1"/>
</dbReference>
<protein>
    <recommendedName>
        <fullName evidence="1">GP-PDE domain-containing protein</fullName>
    </recommendedName>
</protein>
<gene>
    <name evidence="2" type="ORF">METZ01_LOCUS247066</name>
</gene>
<name>A0A382I4G7_9ZZZZ</name>
<accession>A0A382I4G7</accession>
<dbReference type="SUPFAM" id="SSF51695">
    <property type="entry name" value="PLC-like phosphodiesterases"/>
    <property type="match status" value="1"/>
</dbReference>
<dbReference type="Pfam" id="PF03009">
    <property type="entry name" value="GDPD"/>
    <property type="match status" value="1"/>
</dbReference>
<dbReference type="PROSITE" id="PS51704">
    <property type="entry name" value="GP_PDE"/>
    <property type="match status" value="1"/>
</dbReference>
<dbReference type="GO" id="GO:0008081">
    <property type="term" value="F:phosphoric diester hydrolase activity"/>
    <property type="evidence" value="ECO:0007669"/>
    <property type="project" value="InterPro"/>
</dbReference>
<evidence type="ECO:0000259" key="1">
    <source>
        <dbReference type="PROSITE" id="PS51704"/>
    </source>
</evidence>
<reference evidence="2" key="1">
    <citation type="submission" date="2018-05" db="EMBL/GenBank/DDBJ databases">
        <authorList>
            <person name="Lanie J.A."/>
            <person name="Ng W.-L."/>
            <person name="Kazmierczak K.M."/>
            <person name="Andrzejewski T.M."/>
            <person name="Davidsen T.M."/>
            <person name="Wayne K.J."/>
            <person name="Tettelin H."/>
            <person name="Glass J.I."/>
            <person name="Rusch D."/>
            <person name="Podicherti R."/>
            <person name="Tsui H.-C.T."/>
            <person name="Winkler M.E."/>
        </authorList>
    </citation>
    <scope>NUCLEOTIDE SEQUENCE</scope>
</reference>
<evidence type="ECO:0000313" key="2">
    <source>
        <dbReference type="EMBL" id="SVB94212.1"/>
    </source>
</evidence>
<dbReference type="InterPro" id="IPR017946">
    <property type="entry name" value="PLC-like_Pdiesterase_TIM-brl"/>
</dbReference>
<feature type="non-terminal residue" evidence="2">
    <location>
        <position position="250"/>
    </location>
</feature>
<dbReference type="EMBL" id="UINC01065001">
    <property type="protein sequence ID" value="SVB94212.1"/>
    <property type="molecule type" value="Genomic_DNA"/>
</dbReference>
<dbReference type="GO" id="GO:0006629">
    <property type="term" value="P:lipid metabolic process"/>
    <property type="evidence" value="ECO:0007669"/>
    <property type="project" value="InterPro"/>
</dbReference>
<organism evidence="2">
    <name type="scientific">marine metagenome</name>
    <dbReference type="NCBI Taxonomy" id="408172"/>
    <lineage>
        <taxon>unclassified sequences</taxon>
        <taxon>metagenomes</taxon>
        <taxon>ecological metagenomes</taxon>
    </lineage>
</organism>
<dbReference type="InterPro" id="IPR030395">
    <property type="entry name" value="GP_PDE_dom"/>
</dbReference>
<dbReference type="Gene3D" id="3.20.20.190">
    <property type="entry name" value="Phosphatidylinositol (PI) phosphodiesterase"/>
    <property type="match status" value="1"/>
</dbReference>